<evidence type="ECO:0000313" key="1">
    <source>
        <dbReference type="EMBL" id="RKT88710.1"/>
    </source>
</evidence>
<evidence type="ECO:0008006" key="3">
    <source>
        <dbReference type="Google" id="ProtNLM"/>
    </source>
</evidence>
<keyword evidence="2" id="KW-1185">Reference proteome</keyword>
<organism evidence="1 2">
    <name type="scientific">Saccharopolyspora antimicrobica</name>
    <dbReference type="NCBI Taxonomy" id="455193"/>
    <lineage>
        <taxon>Bacteria</taxon>
        <taxon>Bacillati</taxon>
        <taxon>Actinomycetota</taxon>
        <taxon>Actinomycetes</taxon>
        <taxon>Pseudonocardiales</taxon>
        <taxon>Pseudonocardiaceae</taxon>
        <taxon>Saccharopolyspora</taxon>
    </lineage>
</organism>
<proteinExistence type="predicted"/>
<reference evidence="1 2" key="1">
    <citation type="submission" date="2018-10" db="EMBL/GenBank/DDBJ databases">
        <title>Sequencing the genomes of 1000 actinobacteria strains.</title>
        <authorList>
            <person name="Klenk H.-P."/>
        </authorList>
    </citation>
    <scope>NUCLEOTIDE SEQUENCE [LARGE SCALE GENOMIC DNA]</scope>
    <source>
        <strain evidence="1 2">DSM 45119</strain>
    </source>
</reference>
<evidence type="ECO:0000313" key="2">
    <source>
        <dbReference type="Proteomes" id="UP000270697"/>
    </source>
</evidence>
<name>A0ABX9TNN6_9PSEU</name>
<sequence length="176" mass="19763">MPRCARCAWTTDGGKAGHWCACCQQWEGDRPAPVGDRRVMVERRCRDCGRRESFTTTLRPAQSARPRACACGGRPELVRHWPLSRDMAADGIDALYGLPFYLTTSCAGHRLWAANEAHLDYLEGFVGAKIRTVHQTPVGRELGYKLPRWMLLASNRDKVLSALAELRAMLPEPARR</sequence>
<accession>A0ABX9TNN6</accession>
<dbReference type="EMBL" id="RBXX01000002">
    <property type="protein sequence ID" value="RKT88710.1"/>
    <property type="molecule type" value="Genomic_DNA"/>
</dbReference>
<comment type="caution">
    <text evidence="1">The sequence shown here is derived from an EMBL/GenBank/DDBJ whole genome shotgun (WGS) entry which is preliminary data.</text>
</comment>
<dbReference type="Proteomes" id="UP000270697">
    <property type="component" value="Unassembled WGS sequence"/>
</dbReference>
<protein>
    <recommendedName>
        <fullName evidence="3">Replication restart DNA helicase PriA</fullName>
    </recommendedName>
</protein>
<gene>
    <name evidence="1" type="ORF">ATL45_7149</name>
</gene>